<feature type="transmembrane region" description="Helical" evidence="6">
    <location>
        <begin position="235"/>
        <end position="255"/>
    </location>
</feature>
<feature type="transmembrane region" description="Helical" evidence="6">
    <location>
        <begin position="93"/>
        <end position="110"/>
    </location>
</feature>
<evidence type="ECO:0000313" key="8">
    <source>
        <dbReference type="Proteomes" id="UP001275315"/>
    </source>
</evidence>
<feature type="transmembrane region" description="Helical" evidence="6">
    <location>
        <begin position="139"/>
        <end position="159"/>
    </location>
</feature>
<evidence type="ECO:0000256" key="4">
    <source>
        <dbReference type="ARBA" id="ARBA00022989"/>
    </source>
</evidence>
<dbReference type="EMBL" id="JAWDIQ010000003">
    <property type="protein sequence ID" value="MDY0410486.1"/>
    <property type="molecule type" value="Genomic_DNA"/>
</dbReference>
<dbReference type="PANTHER" id="PTHR30474">
    <property type="entry name" value="CELL CYCLE PROTEIN"/>
    <property type="match status" value="1"/>
</dbReference>
<feature type="transmembrane region" description="Helical" evidence="6">
    <location>
        <begin position="116"/>
        <end position="132"/>
    </location>
</feature>
<reference evidence="7 8" key="1">
    <citation type="submission" date="2023-10" db="EMBL/GenBank/DDBJ databases">
        <title>Virgibacillus soli CC-YMP-6 genome.</title>
        <authorList>
            <person name="Miliotis G."/>
            <person name="Sengupta P."/>
            <person name="Hameed A."/>
            <person name="Chuvochina M."/>
            <person name="Mcdonagh F."/>
            <person name="Simpson A.C."/>
            <person name="Singh N.K."/>
            <person name="Rekha P.D."/>
            <person name="Raman K."/>
            <person name="Hugenholtz P."/>
            <person name="Venkateswaran K."/>
        </authorList>
    </citation>
    <scope>NUCLEOTIDE SEQUENCE [LARGE SCALE GENOMIC DNA]</scope>
    <source>
        <strain evidence="7 8">CC-YMP-6</strain>
    </source>
</reference>
<keyword evidence="5 6" id="KW-0472">Membrane</keyword>
<evidence type="ECO:0000256" key="1">
    <source>
        <dbReference type="ARBA" id="ARBA00004141"/>
    </source>
</evidence>
<evidence type="ECO:0000256" key="3">
    <source>
        <dbReference type="ARBA" id="ARBA00022960"/>
    </source>
</evidence>
<keyword evidence="2 6" id="KW-0812">Transmembrane</keyword>
<feature type="transmembrane region" description="Helical" evidence="6">
    <location>
        <begin position="20"/>
        <end position="40"/>
    </location>
</feature>
<keyword evidence="8" id="KW-1185">Reference proteome</keyword>
<dbReference type="InterPro" id="IPR001182">
    <property type="entry name" value="FtsW/RodA"/>
</dbReference>
<comment type="caution">
    <text evidence="7">The sequence shown here is derived from an EMBL/GenBank/DDBJ whole genome shotgun (WGS) entry which is preliminary data.</text>
</comment>
<dbReference type="Pfam" id="PF01098">
    <property type="entry name" value="FTSW_RODA_SPOVE"/>
    <property type="match status" value="1"/>
</dbReference>
<keyword evidence="4 6" id="KW-1133">Transmembrane helix</keyword>
<accession>A0ABU5CX80</accession>
<dbReference type="RefSeq" id="WP_320381372.1">
    <property type="nucleotide sequence ID" value="NZ_JAWDIQ010000003.1"/>
</dbReference>
<protein>
    <submittedName>
        <fullName evidence="7">FtsW/RodA/SpoVE family cell cycle protein</fullName>
    </submittedName>
</protein>
<keyword evidence="3" id="KW-0133">Cell shape</keyword>
<proteinExistence type="predicted"/>
<evidence type="ECO:0000256" key="6">
    <source>
        <dbReference type="SAM" id="Phobius"/>
    </source>
</evidence>
<sequence length="261" mass="29051">MFIVLIQFFDLDQLKRASLYIYIASVIVLIILFISPASIAEAKNGAKSWFNPKGLPLSIQPSEFAKIGLILYLSTIISNHKEKFVDSTIKSDILLLTKIIVITLIPIAFIAQEPDFGSSMVYVFIAGMFVFLSGINWKIIGTLVVGGVTVIGGALWIIISFPDMSQHVLGLDQYQIDRVLNWFDPDHQSSDTFQFDRSLMALGSGQLFGKGLGPSEVYYPEAHSDFIYSMIGESFGFVGSALVVFLYFILLYRLLTHGKKL</sequence>
<evidence type="ECO:0000256" key="2">
    <source>
        <dbReference type="ARBA" id="ARBA00022692"/>
    </source>
</evidence>
<evidence type="ECO:0000313" key="7">
    <source>
        <dbReference type="EMBL" id="MDY0410486.1"/>
    </source>
</evidence>
<name>A0ABU5CX80_9BACI</name>
<organism evidence="7 8">
    <name type="scientific">Paracerasibacillus soli</name>
    <dbReference type="NCBI Taxonomy" id="480284"/>
    <lineage>
        <taxon>Bacteria</taxon>
        <taxon>Bacillati</taxon>
        <taxon>Bacillota</taxon>
        <taxon>Bacilli</taxon>
        <taxon>Bacillales</taxon>
        <taxon>Bacillaceae</taxon>
        <taxon>Paracerasibacillus</taxon>
    </lineage>
</organism>
<dbReference type="Proteomes" id="UP001275315">
    <property type="component" value="Unassembled WGS sequence"/>
</dbReference>
<dbReference type="PANTHER" id="PTHR30474:SF1">
    <property type="entry name" value="PEPTIDOGLYCAN GLYCOSYLTRANSFERASE MRDB"/>
    <property type="match status" value="1"/>
</dbReference>
<comment type="subcellular location">
    <subcellularLocation>
        <location evidence="1">Membrane</location>
        <topology evidence="1">Multi-pass membrane protein</topology>
    </subcellularLocation>
</comment>
<gene>
    <name evidence="7" type="ORF">RWD45_20540</name>
</gene>
<evidence type="ECO:0000256" key="5">
    <source>
        <dbReference type="ARBA" id="ARBA00023136"/>
    </source>
</evidence>